<dbReference type="EMBL" id="KZ825558">
    <property type="protein sequence ID" value="PYI27987.1"/>
    <property type="molecule type" value="Genomic_DNA"/>
</dbReference>
<accession>A0A2V5IVD5</accession>
<evidence type="ECO:0000313" key="2">
    <source>
        <dbReference type="EMBL" id="PYI27987.1"/>
    </source>
</evidence>
<organism evidence="2 3">
    <name type="scientific">Aspergillus indologenus CBS 114.80</name>
    <dbReference type="NCBI Taxonomy" id="1450541"/>
    <lineage>
        <taxon>Eukaryota</taxon>
        <taxon>Fungi</taxon>
        <taxon>Dikarya</taxon>
        <taxon>Ascomycota</taxon>
        <taxon>Pezizomycotina</taxon>
        <taxon>Eurotiomycetes</taxon>
        <taxon>Eurotiomycetidae</taxon>
        <taxon>Eurotiales</taxon>
        <taxon>Aspergillaceae</taxon>
        <taxon>Aspergillus</taxon>
        <taxon>Aspergillus subgen. Circumdati</taxon>
    </lineage>
</organism>
<dbReference type="Proteomes" id="UP000248817">
    <property type="component" value="Unassembled WGS sequence"/>
</dbReference>
<evidence type="ECO:0000313" key="3">
    <source>
        <dbReference type="Proteomes" id="UP000248817"/>
    </source>
</evidence>
<evidence type="ECO:0000256" key="1">
    <source>
        <dbReference type="SAM" id="MobiDB-lite"/>
    </source>
</evidence>
<reference evidence="2 3" key="1">
    <citation type="submission" date="2018-02" db="EMBL/GenBank/DDBJ databases">
        <title>The genomes of Aspergillus section Nigri reveals drivers in fungal speciation.</title>
        <authorList>
            <consortium name="DOE Joint Genome Institute"/>
            <person name="Vesth T.C."/>
            <person name="Nybo J."/>
            <person name="Theobald S."/>
            <person name="Brandl J."/>
            <person name="Frisvad J.C."/>
            <person name="Nielsen K.F."/>
            <person name="Lyhne E.K."/>
            <person name="Kogle M.E."/>
            <person name="Kuo A."/>
            <person name="Riley R."/>
            <person name="Clum A."/>
            <person name="Nolan M."/>
            <person name="Lipzen A."/>
            <person name="Salamov A."/>
            <person name="Henrissat B."/>
            <person name="Wiebenga A."/>
            <person name="De vries R.P."/>
            <person name="Grigoriev I.V."/>
            <person name="Mortensen U.H."/>
            <person name="Andersen M.R."/>
            <person name="Baker S.E."/>
        </authorList>
    </citation>
    <scope>NUCLEOTIDE SEQUENCE [LARGE SCALE GENOMIC DNA]</scope>
    <source>
        <strain evidence="2 3">CBS 114.80</strain>
    </source>
</reference>
<protein>
    <submittedName>
        <fullName evidence="2">Uncharacterized protein</fullName>
    </submittedName>
</protein>
<dbReference type="AlphaFoldDB" id="A0A2V5IVD5"/>
<proteinExistence type="predicted"/>
<feature type="region of interest" description="Disordered" evidence="1">
    <location>
        <begin position="39"/>
        <end position="93"/>
    </location>
</feature>
<gene>
    <name evidence="2" type="ORF">BP00DRAFT_276910</name>
</gene>
<sequence length="149" mass="17077">MPMTRGSSSRPLLFSQTVRRAVTILFSFRPGERGTWNLFRHHSDGPHGKCEKSRNYQPQKKRKNPNDPMTWPQEHTQPSRAQPTTTRPSLHSAQSFESLTSYNFSELTPRQLNLLKPLKPSFYPAFVIARLFSPGVFPPRIGQARQCGQ</sequence>
<feature type="compositionally biased region" description="Basic and acidic residues" evidence="1">
    <location>
        <begin position="41"/>
        <end position="54"/>
    </location>
</feature>
<keyword evidence="3" id="KW-1185">Reference proteome</keyword>
<name>A0A2V5IVD5_9EURO</name>
<feature type="compositionally biased region" description="Polar residues" evidence="1">
    <location>
        <begin position="73"/>
        <end position="93"/>
    </location>
</feature>